<organism evidence="1 2">
    <name type="scientific">Snuella lapsa</name>
    <dbReference type="NCBI Taxonomy" id="870481"/>
    <lineage>
        <taxon>Bacteria</taxon>
        <taxon>Pseudomonadati</taxon>
        <taxon>Bacteroidota</taxon>
        <taxon>Flavobacteriia</taxon>
        <taxon>Flavobacteriales</taxon>
        <taxon>Flavobacteriaceae</taxon>
        <taxon>Snuella</taxon>
    </lineage>
</organism>
<keyword evidence="2" id="KW-1185">Reference proteome</keyword>
<dbReference type="InterPro" id="IPR036412">
    <property type="entry name" value="HAD-like_sf"/>
</dbReference>
<dbReference type="Gene3D" id="1.10.150.240">
    <property type="entry name" value="Putative phosphatase, domain 2"/>
    <property type="match status" value="1"/>
</dbReference>
<dbReference type="InterPro" id="IPR006439">
    <property type="entry name" value="HAD-SF_hydro_IA"/>
</dbReference>
<dbReference type="Pfam" id="PF00702">
    <property type="entry name" value="Hydrolase"/>
    <property type="match status" value="1"/>
</dbReference>
<proteinExistence type="predicted"/>
<dbReference type="Gene3D" id="3.40.50.1000">
    <property type="entry name" value="HAD superfamily/HAD-like"/>
    <property type="match status" value="1"/>
</dbReference>
<accession>A0ABP6Y669</accession>
<evidence type="ECO:0000313" key="2">
    <source>
        <dbReference type="Proteomes" id="UP001500954"/>
    </source>
</evidence>
<dbReference type="SUPFAM" id="SSF56784">
    <property type="entry name" value="HAD-like"/>
    <property type="match status" value="1"/>
</dbReference>
<dbReference type="Proteomes" id="UP001500954">
    <property type="component" value="Unassembled WGS sequence"/>
</dbReference>
<dbReference type="InterPro" id="IPR023214">
    <property type="entry name" value="HAD_sf"/>
</dbReference>
<dbReference type="SFLD" id="SFLDS00003">
    <property type="entry name" value="Haloacid_Dehalogenase"/>
    <property type="match status" value="1"/>
</dbReference>
<dbReference type="NCBIfam" id="TIGR01509">
    <property type="entry name" value="HAD-SF-IA-v3"/>
    <property type="match status" value="1"/>
</dbReference>
<sequence>MIKTIIFDFGDVFINLDKENAIKNIFNLLQIEKLSEEILAVNNLYEQGLVSTDEFITFYLENFPKLSRQNLIDAWNSILLDLPEHRLKFLKNLKATTNYKLILLSNTNELHIDWIKENISIYNAFKNCFDAFYLSHEINLRKPNANIFEFVLSKNNLNASECLFIDDTSEHILSAKSLGIHTWNLNPKHEDVTDLSKVKPDLF</sequence>
<dbReference type="EMBL" id="BAABCY010000076">
    <property type="protein sequence ID" value="GAA3577398.1"/>
    <property type="molecule type" value="Genomic_DNA"/>
</dbReference>
<dbReference type="RefSeq" id="WP_345006908.1">
    <property type="nucleotide sequence ID" value="NZ_BAABCY010000076.1"/>
</dbReference>
<dbReference type="PANTHER" id="PTHR43611">
    <property type="entry name" value="ALPHA-D-GLUCOSE 1-PHOSPHATE PHOSPHATASE"/>
    <property type="match status" value="1"/>
</dbReference>
<name>A0ABP6Y669_9FLAO</name>
<dbReference type="InterPro" id="IPR023198">
    <property type="entry name" value="PGP-like_dom2"/>
</dbReference>
<dbReference type="PANTHER" id="PTHR43611:SF3">
    <property type="entry name" value="FLAVIN MONONUCLEOTIDE HYDROLASE 1, CHLOROPLATIC"/>
    <property type="match status" value="1"/>
</dbReference>
<dbReference type="PRINTS" id="PR00413">
    <property type="entry name" value="HADHALOGNASE"/>
</dbReference>
<reference evidence="2" key="1">
    <citation type="journal article" date="2019" name="Int. J. Syst. Evol. Microbiol.">
        <title>The Global Catalogue of Microorganisms (GCM) 10K type strain sequencing project: providing services to taxonomists for standard genome sequencing and annotation.</title>
        <authorList>
            <consortium name="The Broad Institute Genomics Platform"/>
            <consortium name="The Broad Institute Genome Sequencing Center for Infectious Disease"/>
            <person name="Wu L."/>
            <person name="Ma J."/>
        </authorList>
    </citation>
    <scope>NUCLEOTIDE SEQUENCE [LARGE SCALE GENOMIC DNA]</scope>
    <source>
        <strain evidence="2">JCM 17111</strain>
    </source>
</reference>
<comment type="caution">
    <text evidence="1">The sequence shown here is derived from an EMBL/GenBank/DDBJ whole genome shotgun (WGS) entry which is preliminary data.</text>
</comment>
<dbReference type="SFLD" id="SFLDG01129">
    <property type="entry name" value="C1.5:_HAD__Beta-PGM__Phosphata"/>
    <property type="match status" value="1"/>
</dbReference>
<gene>
    <name evidence="1" type="ORF">GCM10022395_27750</name>
</gene>
<evidence type="ECO:0000313" key="1">
    <source>
        <dbReference type="EMBL" id="GAA3577398.1"/>
    </source>
</evidence>
<protein>
    <submittedName>
        <fullName evidence="1">HAD family phosphatase</fullName>
    </submittedName>
</protein>